<dbReference type="GO" id="GO:0005886">
    <property type="term" value="C:plasma membrane"/>
    <property type="evidence" value="ECO:0007669"/>
    <property type="project" value="TreeGrafter"/>
</dbReference>
<dbReference type="SMART" id="SM00060">
    <property type="entry name" value="FN3"/>
    <property type="match status" value="2"/>
</dbReference>
<dbReference type="SMART" id="SM00409">
    <property type="entry name" value="IG"/>
    <property type="match status" value="2"/>
</dbReference>
<dbReference type="InterPro" id="IPR036116">
    <property type="entry name" value="FN3_sf"/>
</dbReference>
<reference evidence="4" key="1">
    <citation type="journal article" date="2023" name="Insect Mol. Biol.">
        <title>Genome sequencing provides insights into the evolution of gene families encoding plant cell wall-degrading enzymes in longhorned beetles.</title>
        <authorList>
            <person name="Shin N.R."/>
            <person name="Okamura Y."/>
            <person name="Kirsch R."/>
            <person name="Pauchet Y."/>
        </authorList>
    </citation>
    <scope>NUCLEOTIDE SEQUENCE</scope>
    <source>
        <strain evidence="4">AMC_N1</strain>
    </source>
</reference>
<evidence type="ECO:0000256" key="1">
    <source>
        <dbReference type="ARBA" id="ARBA00022737"/>
    </source>
</evidence>
<evidence type="ECO:0000256" key="2">
    <source>
        <dbReference type="ARBA" id="ARBA00023157"/>
    </source>
</evidence>
<dbReference type="GO" id="GO:0098609">
    <property type="term" value="P:cell-cell adhesion"/>
    <property type="evidence" value="ECO:0007669"/>
    <property type="project" value="TreeGrafter"/>
</dbReference>
<dbReference type="Gene3D" id="2.60.40.10">
    <property type="entry name" value="Immunoglobulins"/>
    <property type="match status" value="6"/>
</dbReference>
<dbReference type="Pfam" id="PF00041">
    <property type="entry name" value="fn3"/>
    <property type="match status" value="1"/>
</dbReference>
<dbReference type="SUPFAM" id="SSF56436">
    <property type="entry name" value="C-type lectin-like"/>
    <property type="match status" value="1"/>
</dbReference>
<proteinExistence type="predicted"/>
<accession>A0AAV8YLI1</accession>
<dbReference type="InterPro" id="IPR003961">
    <property type="entry name" value="FN3_dom"/>
</dbReference>
<dbReference type="Proteomes" id="UP001162162">
    <property type="component" value="Unassembled WGS sequence"/>
</dbReference>
<name>A0AAV8YLI1_9CUCU</name>
<feature type="domain" description="Fibronectin type-III" evidence="3">
    <location>
        <begin position="396"/>
        <end position="499"/>
    </location>
</feature>
<evidence type="ECO:0000313" key="5">
    <source>
        <dbReference type="Proteomes" id="UP001162162"/>
    </source>
</evidence>
<evidence type="ECO:0000313" key="4">
    <source>
        <dbReference type="EMBL" id="KAJ8951441.1"/>
    </source>
</evidence>
<dbReference type="InterPro" id="IPR013783">
    <property type="entry name" value="Ig-like_fold"/>
</dbReference>
<sequence>MLLLSVHILQTPLGQTIVSISTTEEHGFLVQQLNKLDRQHRRWYIGALQQSANYYVNPDGTQLVNIENAFIDPDSPYGKDYLAYNFSRSLMYWGFEPVTGEEPLCFICEANIDSGRNGPFFPLRVDPHSNYQQLKFPIIFQKRSLKLPRQPSCQLQLDEEGGSLPRSASLASYNRVLNIPRVQVEDEGEYVCRAYNDRSSIENSVILSIQVSEPNFTIPLTDMHMDIMGYLEPEDQSRIKIQDNVLIISHLDDERDPGMYQCRASNTLKTSYSSAQLRVLGMCQKPLRDQIRLEKDGTVIGDGGHRRIYENGNLFINPVSRDDEGIYTCTATNELGMDESKGRLIVLPFNLKIDAGYLRIINTTFTDSGEYECVVKSAVGRIVSKTYILIEGPPGPPGGLQVMNIQKNSVTLQWTDGAHHGSPIHSYTIGGRTNWNNTWVNITHGVRATEIDRYTGRKEAIIDNVLVPWAVYEFRVAAWNNHGIGVFSAPSPRHSTPPERPFIAPYNVGVFWRRKDGEPEFQSSSLKELGNVGMVVVHILQEFFYTQYIVKVQAINDVGPGPISREVVIYSAEDMPQVPPQLVSPNPIILQPSTSAGYPWIRQERRSEASSLVTGLWFITLLVKVRKAKRFIERTFKKAPQKPPSSVRVYGVNPSTVKVVWRYVQPSLEEEPLQGFKIRVWEVDQDLSTANDTIISFGSKLEGYVPPTFLLGRPTG</sequence>
<dbReference type="InterPro" id="IPR003598">
    <property type="entry name" value="Ig_sub2"/>
</dbReference>
<dbReference type="CDD" id="cd00063">
    <property type="entry name" value="FN3"/>
    <property type="match status" value="2"/>
</dbReference>
<keyword evidence="1" id="KW-0677">Repeat</keyword>
<dbReference type="PANTHER" id="PTHR44170:SF6">
    <property type="entry name" value="CONTACTIN"/>
    <property type="match status" value="1"/>
</dbReference>
<dbReference type="PROSITE" id="PS50853">
    <property type="entry name" value="FN3"/>
    <property type="match status" value="1"/>
</dbReference>
<dbReference type="AlphaFoldDB" id="A0AAV8YLI1"/>
<dbReference type="Pfam" id="PF07679">
    <property type="entry name" value="I-set"/>
    <property type="match status" value="1"/>
</dbReference>
<organism evidence="4 5">
    <name type="scientific">Aromia moschata</name>
    <dbReference type="NCBI Taxonomy" id="1265417"/>
    <lineage>
        <taxon>Eukaryota</taxon>
        <taxon>Metazoa</taxon>
        <taxon>Ecdysozoa</taxon>
        <taxon>Arthropoda</taxon>
        <taxon>Hexapoda</taxon>
        <taxon>Insecta</taxon>
        <taxon>Pterygota</taxon>
        <taxon>Neoptera</taxon>
        <taxon>Endopterygota</taxon>
        <taxon>Coleoptera</taxon>
        <taxon>Polyphaga</taxon>
        <taxon>Cucujiformia</taxon>
        <taxon>Chrysomeloidea</taxon>
        <taxon>Cerambycidae</taxon>
        <taxon>Cerambycinae</taxon>
        <taxon>Callichromatini</taxon>
        <taxon>Aromia</taxon>
    </lineage>
</organism>
<dbReference type="InterPro" id="IPR016187">
    <property type="entry name" value="CTDL_fold"/>
</dbReference>
<dbReference type="CDD" id="cd00037">
    <property type="entry name" value="CLECT"/>
    <property type="match status" value="1"/>
</dbReference>
<protein>
    <recommendedName>
        <fullName evidence="3">Fibronectin type-III domain-containing protein</fullName>
    </recommendedName>
</protein>
<dbReference type="PANTHER" id="PTHR44170">
    <property type="entry name" value="PROTEIN SIDEKICK"/>
    <property type="match status" value="1"/>
</dbReference>
<evidence type="ECO:0000259" key="3">
    <source>
        <dbReference type="PROSITE" id="PS50853"/>
    </source>
</evidence>
<keyword evidence="5" id="KW-1185">Reference proteome</keyword>
<comment type="caution">
    <text evidence="4">The sequence shown here is derived from an EMBL/GenBank/DDBJ whole genome shotgun (WGS) entry which is preliminary data.</text>
</comment>
<dbReference type="GO" id="GO:0007411">
    <property type="term" value="P:axon guidance"/>
    <property type="evidence" value="ECO:0007669"/>
    <property type="project" value="TreeGrafter"/>
</dbReference>
<keyword evidence="2" id="KW-1015">Disulfide bond</keyword>
<dbReference type="SUPFAM" id="SSF49265">
    <property type="entry name" value="Fibronectin type III"/>
    <property type="match status" value="2"/>
</dbReference>
<dbReference type="InterPro" id="IPR003599">
    <property type="entry name" value="Ig_sub"/>
</dbReference>
<dbReference type="SUPFAM" id="SSF48726">
    <property type="entry name" value="Immunoglobulin"/>
    <property type="match status" value="4"/>
</dbReference>
<dbReference type="InterPro" id="IPR036179">
    <property type="entry name" value="Ig-like_dom_sf"/>
</dbReference>
<dbReference type="EMBL" id="JAPWTK010000084">
    <property type="protein sequence ID" value="KAJ8951441.1"/>
    <property type="molecule type" value="Genomic_DNA"/>
</dbReference>
<dbReference type="SMART" id="SM00408">
    <property type="entry name" value="IGc2"/>
    <property type="match status" value="2"/>
</dbReference>
<dbReference type="InterPro" id="IPR013098">
    <property type="entry name" value="Ig_I-set"/>
</dbReference>
<dbReference type="GO" id="GO:0030424">
    <property type="term" value="C:axon"/>
    <property type="evidence" value="ECO:0007669"/>
    <property type="project" value="TreeGrafter"/>
</dbReference>
<gene>
    <name evidence="4" type="ORF">NQ318_006870</name>
</gene>